<comment type="caution">
    <text evidence="1">The sequence shown here is derived from an EMBL/GenBank/DDBJ whole genome shotgun (WGS) entry which is preliminary data.</text>
</comment>
<evidence type="ECO:0000313" key="2">
    <source>
        <dbReference type="Proteomes" id="UP000521943"/>
    </source>
</evidence>
<organism evidence="1 2">
    <name type="scientific">Ephemerocybe angulata</name>
    <dbReference type="NCBI Taxonomy" id="980116"/>
    <lineage>
        <taxon>Eukaryota</taxon>
        <taxon>Fungi</taxon>
        <taxon>Dikarya</taxon>
        <taxon>Basidiomycota</taxon>
        <taxon>Agaricomycotina</taxon>
        <taxon>Agaricomycetes</taxon>
        <taxon>Agaricomycetidae</taxon>
        <taxon>Agaricales</taxon>
        <taxon>Agaricineae</taxon>
        <taxon>Psathyrellaceae</taxon>
        <taxon>Ephemerocybe</taxon>
    </lineage>
</organism>
<dbReference type="OrthoDB" id="2125396at2759"/>
<name>A0A8H6HNB0_9AGAR</name>
<keyword evidence="2" id="KW-1185">Reference proteome</keyword>
<dbReference type="EMBL" id="JACGCI010000062">
    <property type="protein sequence ID" value="KAF6749620.1"/>
    <property type="molecule type" value="Genomic_DNA"/>
</dbReference>
<dbReference type="AlphaFoldDB" id="A0A8H6HNB0"/>
<reference evidence="1 2" key="1">
    <citation type="submission" date="2020-07" db="EMBL/GenBank/DDBJ databases">
        <title>Comparative genomics of pyrophilous fungi reveals a link between fire events and developmental genes.</title>
        <authorList>
            <consortium name="DOE Joint Genome Institute"/>
            <person name="Steindorff A.S."/>
            <person name="Carver A."/>
            <person name="Calhoun S."/>
            <person name="Stillman K."/>
            <person name="Liu H."/>
            <person name="Lipzen A."/>
            <person name="Pangilinan J."/>
            <person name="Labutti K."/>
            <person name="Bruns T.D."/>
            <person name="Grigoriev I.V."/>
        </authorList>
    </citation>
    <scope>NUCLEOTIDE SEQUENCE [LARGE SCALE GENOMIC DNA]</scope>
    <source>
        <strain evidence="1 2">CBS 144469</strain>
    </source>
</reference>
<dbReference type="SUPFAM" id="SSF52047">
    <property type="entry name" value="RNI-like"/>
    <property type="match status" value="1"/>
</dbReference>
<evidence type="ECO:0000313" key="1">
    <source>
        <dbReference type="EMBL" id="KAF6749620.1"/>
    </source>
</evidence>
<accession>A0A8H6HNB0</accession>
<evidence type="ECO:0008006" key="3">
    <source>
        <dbReference type="Google" id="ProtNLM"/>
    </source>
</evidence>
<gene>
    <name evidence="1" type="ORF">DFP72DRAFT_913108</name>
</gene>
<sequence>MDRLSQDTLTHIAAFCVDENDISPCYLSPETSFEVPSRYPEDRRHIARAFALVSRVWYRAALSTVWQYVTVQTPANVMSIICTLTTGVCDARRLMGGYVRRLDFRMIEPYEASSVFQLLPLLHNLTCLAMKSRSPSVEGLSQAGFFQSFLPLHCNGLQRLQLAGINDPPTLRDLCTLGQSLSSLRMLQVTRVLTQDEDDSSQEEALFPMLLVLWIGGTAMGTWATHPSGVDLHEYLSHSPAQLPALSRFDSRIITEALDHFLTCYGTQLTTLQFTTSSQVFLGAQDYLELCPNLSAVRIEYIQALRPGHWDTFDHPRLEQVVLSAPESMAPKSGVEEDWRPGGKFQKHLALLCGLVARGECPKLTKVTVNAVGVFQPAQNCNWWWPWMLMFLDQEVAFNVVPGMERTPNVMDTEEVGARRPRFPPEAPPLIQCPRLEY</sequence>
<protein>
    <recommendedName>
        <fullName evidence="3">F-box domain-containing protein</fullName>
    </recommendedName>
</protein>
<proteinExistence type="predicted"/>
<dbReference type="Proteomes" id="UP000521943">
    <property type="component" value="Unassembled WGS sequence"/>
</dbReference>